<reference evidence="11" key="1">
    <citation type="submission" date="2025-08" db="UniProtKB">
        <authorList>
            <consortium name="RefSeq"/>
        </authorList>
    </citation>
    <scope>IDENTIFICATION</scope>
</reference>
<accession>A0ABM1E854</accession>
<keyword evidence="6 7" id="KW-0675">Receptor</keyword>
<evidence type="ECO:0000256" key="1">
    <source>
        <dbReference type="ARBA" id="ARBA00004651"/>
    </source>
</evidence>
<evidence type="ECO:0000313" key="10">
    <source>
        <dbReference type="Proteomes" id="UP000695022"/>
    </source>
</evidence>
<keyword evidence="4 8" id="KW-1133">Transmembrane helix</keyword>
<evidence type="ECO:0000256" key="5">
    <source>
        <dbReference type="ARBA" id="ARBA00023136"/>
    </source>
</evidence>
<evidence type="ECO:0000256" key="2">
    <source>
        <dbReference type="ARBA" id="ARBA00022475"/>
    </source>
</evidence>
<feature type="transmembrane region" description="Helical" evidence="8">
    <location>
        <begin position="94"/>
        <end position="117"/>
    </location>
</feature>
<feature type="transmembrane region" description="Helical" evidence="8">
    <location>
        <begin position="137"/>
        <end position="157"/>
    </location>
</feature>
<gene>
    <name evidence="11" type="primary">LOC106809714</name>
</gene>
<comment type="similarity">
    <text evidence="7">Belongs to the G-protein coupled receptor 1 family.</text>
</comment>
<dbReference type="Gene3D" id="1.20.1070.10">
    <property type="entry name" value="Rhodopsin 7-helix transmembrane proteins"/>
    <property type="match status" value="1"/>
</dbReference>
<dbReference type="PANTHER" id="PTHR24241">
    <property type="entry name" value="NEUROPEPTIDE RECEPTOR-RELATED G-PROTEIN COUPLED RECEPTOR"/>
    <property type="match status" value="1"/>
</dbReference>
<keyword evidence="2" id="KW-1003">Cell membrane</keyword>
<dbReference type="GeneID" id="106809714"/>
<evidence type="ECO:0000313" key="11">
    <source>
        <dbReference type="RefSeq" id="XP_014668375.1"/>
    </source>
</evidence>
<dbReference type="Pfam" id="PF00001">
    <property type="entry name" value="7tm_1"/>
    <property type="match status" value="1"/>
</dbReference>
<sequence>MSFCNASVSLLKMPNSVITSAVFIGVNLLLFVAIVMLNLPVIIAIVICKRLHTLFHVNILCLCSSDLVVASLSVPLNLFVNYFCAPDLEMYCTAHNILLFFTDIGFVMTSCIVVAIAVDRCRAVVKPLRQLGGKRSVAMRISVIIACAVVYATAMFFSELEWQKHPEYDIYKDICNVGTVVERGYVFLIDPILFYCVPLCISACLYARVILQLWREMEQMDAAPDSHVTAGALQRKKRAMKISVCIVIVFAVMWLPYHSAHIYFNIYPDKLTQDIWWLLPACNVSYLNFNWMNSIVYVYFSVAFREELLLRWRSCVGCKPAINCSNGVERNTASTVDTRTSSIASSEIVEIGL</sequence>
<name>A0ABM1E854_PRICU</name>
<evidence type="ECO:0000256" key="8">
    <source>
        <dbReference type="SAM" id="Phobius"/>
    </source>
</evidence>
<dbReference type="SMART" id="SM01381">
    <property type="entry name" value="7TM_GPCR_Srsx"/>
    <property type="match status" value="1"/>
</dbReference>
<evidence type="ECO:0000256" key="3">
    <source>
        <dbReference type="ARBA" id="ARBA00022692"/>
    </source>
</evidence>
<feature type="transmembrane region" description="Helical" evidence="8">
    <location>
        <begin position="242"/>
        <end position="264"/>
    </location>
</feature>
<protein>
    <submittedName>
        <fullName evidence="11">Tachykinin-like peptides receptor 99D</fullName>
    </submittedName>
</protein>
<dbReference type="InterPro" id="IPR017452">
    <property type="entry name" value="GPCR_Rhodpsn_7TM"/>
</dbReference>
<evidence type="ECO:0000256" key="4">
    <source>
        <dbReference type="ARBA" id="ARBA00022989"/>
    </source>
</evidence>
<feature type="domain" description="G-protein coupled receptors family 1 profile" evidence="9">
    <location>
        <begin position="37"/>
        <end position="297"/>
    </location>
</feature>
<evidence type="ECO:0000256" key="6">
    <source>
        <dbReference type="ARBA" id="ARBA00023170"/>
    </source>
</evidence>
<feature type="transmembrane region" description="Helical" evidence="8">
    <location>
        <begin position="54"/>
        <end position="74"/>
    </location>
</feature>
<dbReference type="InterPro" id="IPR000276">
    <property type="entry name" value="GPCR_Rhodpsn"/>
</dbReference>
<feature type="transmembrane region" description="Helical" evidence="8">
    <location>
        <begin position="284"/>
        <end position="304"/>
    </location>
</feature>
<feature type="transmembrane region" description="Helical" evidence="8">
    <location>
        <begin position="20"/>
        <end position="47"/>
    </location>
</feature>
<evidence type="ECO:0000256" key="7">
    <source>
        <dbReference type="RuleBase" id="RU000688"/>
    </source>
</evidence>
<keyword evidence="3 7" id="KW-0812">Transmembrane</keyword>
<dbReference type="CDD" id="cd00637">
    <property type="entry name" value="7tm_classA_rhodopsin-like"/>
    <property type="match status" value="1"/>
</dbReference>
<organism evidence="10 11">
    <name type="scientific">Priapulus caudatus</name>
    <name type="common">Priapulid worm</name>
    <dbReference type="NCBI Taxonomy" id="37621"/>
    <lineage>
        <taxon>Eukaryota</taxon>
        <taxon>Metazoa</taxon>
        <taxon>Ecdysozoa</taxon>
        <taxon>Scalidophora</taxon>
        <taxon>Priapulida</taxon>
        <taxon>Priapulimorpha</taxon>
        <taxon>Priapulimorphida</taxon>
        <taxon>Priapulidae</taxon>
        <taxon>Priapulus</taxon>
    </lineage>
</organism>
<keyword evidence="10" id="KW-1185">Reference proteome</keyword>
<dbReference type="SUPFAM" id="SSF81321">
    <property type="entry name" value="Family A G protein-coupled receptor-like"/>
    <property type="match status" value="1"/>
</dbReference>
<keyword evidence="7" id="KW-0807">Transducer</keyword>
<dbReference type="PROSITE" id="PS50262">
    <property type="entry name" value="G_PROTEIN_RECEP_F1_2"/>
    <property type="match status" value="1"/>
</dbReference>
<keyword evidence="7" id="KW-0297">G-protein coupled receptor</keyword>
<dbReference type="Proteomes" id="UP000695022">
    <property type="component" value="Unplaced"/>
</dbReference>
<proteinExistence type="inferred from homology"/>
<dbReference type="RefSeq" id="XP_014668375.1">
    <property type="nucleotide sequence ID" value="XM_014812889.1"/>
</dbReference>
<evidence type="ECO:0000259" key="9">
    <source>
        <dbReference type="PROSITE" id="PS50262"/>
    </source>
</evidence>
<dbReference type="PROSITE" id="PS00237">
    <property type="entry name" value="G_PROTEIN_RECEP_F1_1"/>
    <property type="match status" value="1"/>
</dbReference>
<feature type="transmembrane region" description="Helical" evidence="8">
    <location>
        <begin position="192"/>
        <end position="211"/>
    </location>
</feature>
<dbReference type="PRINTS" id="PR00237">
    <property type="entry name" value="GPCRRHODOPSN"/>
</dbReference>
<comment type="subcellular location">
    <subcellularLocation>
        <location evidence="1">Cell membrane</location>
        <topology evidence="1">Multi-pass membrane protein</topology>
    </subcellularLocation>
</comment>
<keyword evidence="5 8" id="KW-0472">Membrane</keyword>